<dbReference type="InterPro" id="IPR045894">
    <property type="entry name" value="At5g08430-like"/>
</dbReference>
<dbReference type="PROSITE" id="PS51360">
    <property type="entry name" value="PLUS3"/>
    <property type="match status" value="1"/>
</dbReference>
<dbReference type="STRING" id="3469.A0A4Y7K1W1"/>
<feature type="domain" description="DM2" evidence="4">
    <location>
        <begin position="30"/>
        <end position="113"/>
    </location>
</feature>
<dbReference type="InterPro" id="IPR036128">
    <property type="entry name" value="Plus3-like_sf"/>
</dbReference>
<dbReference type="InterPro" id="IPR035445">
    <property type="entry name" value="GYF-like_dom_sf"/>
</dbReference>
<dbReference type="SUPFAM" id="SSF47592">
    <property type="entry name" value="SWIB/MDM2 domain"/>
    <property type="match status" value="1"/>
</dbReference>
<dbReference type="SMART" id="SM00444">
    <property type="entry name" value="GYF"/>
    <property type="match status" value="1"/>
</dbReference>
<feature type="region of interest" description="Disordered" evidence="1">
    <location>
        <begin position="476"/>
        <end position="500"/>
    </location>
</feature>
<feature type="region of interest" description="Disordered" evidence="1">
    <location>
        <begin position="332"/>
        <end position="384"/>
    </location>
</feature>
<accession>A0A4Y7K1W1</accession>
<dbReference type="SMART" id="SM00719">
    <property type="entry name" value="Plus3"/>
    <property type="match status" value="1"/>
</dbReference>
<dbReference type="SUPFAM" id="SSF55277">
    <property type="entry name" value="GYF domain"/>
    <property type="match status" value="1"/>
</dbReference>
<feature type="domain" description="GYF" evidence="2">
    <location>
        <begin position="532"/>
        <end position="586"/>
    </location>
</feature>
<dbReference type="InterPro" id="IPR004343">
    <property type="entry name" value="Plus-3_dom"/>
</dbReference>
<evidence type="ECO:0000313" key="6">
    <source>
        <dbReference type="Proteomes" id="UP000316621"/>
    </source>
</evidence>
<dbReference type="EMBL" id="CM010720">
    <property type="protein sequence ID" value="RZC66897.1"/>
    <property type="molecule type" value="Genomic_DNA"/>
</dbReference>
<feature type="compositionally biased region" description="Acidic residues" evidence="1">
    <location>
        <begin position="118"/>
        <end position="131"/>
    </location>
</feature>
<dbReference type="Gene3D" id="3.30.1490.40">
    <property type="match status" value="1"/>
</dbReference>
<feature type="compositionally biased region" description="Basic and acidic residues" evidence="1">
    <location>
        <begin position="487"/>
        <end position="500"/>
    </location>
</feature>
<dbReference type="Gene3D" id="3.90.70.200">
    <property type="entry name" value="Plus-3 domain"/>
    <property type="match status" value="1"/>
</dbReference>
<dbReference type="Proteomes" id="UP000316621">
    <property type="component" value="Chromosome 6"/>
</dbReference>
<sequence length="592" mass="66468">MGDLPSPSMDLSNGVPHPALTSMKRTIRNNREFIGWGSASLIEFLISIGKDPSQARDAFDLNIIISEYITRNNLIGREKKKRVACDERLYSLLGKRIVHKNKIHDLLEPHLLASQDSSSEDELSGNSEESEGASNSRKRKRRRGLDKTNGTMGIKVAPRSCFASIVTQNIKLVYLKRSLVQKLSENLDTFNDKVVGSFVRVKSDPNDYLQKNSHQLLQVTGIDDVDIVFAVPQGYRRIRGREECEDLRQRVKDGQMKRLFTCDVEGKARVLHQDITCHWIERELALLQNLIDRANPTRFEYLERRALLESSSEKEKLIQEVPLVIADEFEAEPAELPRDENSKTEYSPRSIASRDSRSPEDETRKETSSSPKDGESLHAGPNCKSNGVAYAVAQSDLIMNEVPNGGNVAAGVVDNLQGRDGISSGAAYAVAKLNTRSRYRNREIVNGRSSEEVEAAAYVSDEEIFVVKEEKSQLHSSGNVKQQASIEDDKQCNNETNNKDQDKKRNIVVIDLDDDDDDGDACGNLILDNPESSIWYYIDQADKVQGPFSMSLLKGWKSRGWFGSDFRVWKTGQTKEASILLTDAISQVFPIR</sequence>
<dbReference type="GO" id="GO:0003677">
    <property type="term" value="F:DNA binding"/>
    <property type="evidence" value="ECO:0007669"/>
    <property type="project" value="InterPro"/>
</dbReference>
<evidence type="ECO:0000259" key="2">
    <source>
        <dbReference type="PROSITE" id="PS50829"/>
    </source>
</evidence>
<dbReference type="PANTHER" id="PTHR46851:SF11">
    <property type="entry name" value="GYF DOMAIN-CONTAINING PROTEIN"/>
    <property type="match status" value="1"/>
</dbReference>
<reference evidence="5 6" key="1">
    <citation type="journal article" date="2018" name="Science">
        <title>The opium poppy genome and morphinan production.</title>
        <authorList>
            <person name="Guo L."/>
            <person name="Winzer T."/>
            <person name="Yang X."/>
            <person name="Li Y."/>
            <person name="Ning Z."/>
            <person name="He Z."/>
            <person name="Teodor R."/>
            <person name="Lu Y."/>
            <person name="Bowser T.A."/>
            <person name="Graham I.A."/>
            <person name="Ye K."/>
        </authorList>
    </citation>
    <scope>NUCLEOTIDE SEQUENCE [LARGE SCALE GENOMIC DNA]</scope>
    <source>
        <strain evidence="6">cv. HN1</strain>
        <tissue evidence="5">Leaves</tissue>
    </source>
</reference>
<dbReference type="InterPro" id="IPR036885">
    <property type="entry name" value="SWIB_MDM2_dom_sf"/>
</dbReference>
<dbReference type="InterPro" id="IPR003121">
    <property type="entry name" value="SWIB_MDM2_domain"/>
</dbReference>
<protein>
    <recommendedName>
        <fullName evidence="7">GYF domain-containing protein</fullName>
    </recommendedName>
</protein>
<feature type="domain" description="Plus3" evidence="3">
    <location>
        <begin position="164"/>
        <end position="313"/>
    </location>
</feature>
<keyword evidence="6" id="KW-1185">Reference proteome</keyword>
<organism evidence="5 6">
    <name type="scientific">Papaver somniferum</name>
    <name type="common">Opium poppy</name>
    <dbReference type="NCBI Taxonomy" id="3469"/>
    <lineage>
        <taxon>Eukaryota</taxon>
        <taxon>Viridiplantae</taxon>
        <taxon>Streptophyta</taxon>
        <taxon>Embryophyta</taxon>
        <taxon>Tracheophyta</taxon>
        <taxon>Spermatophyta</taxon>
        <taxon>Magnoliopsida</taxon>
        <taxon>Ranunculales</taxon>
        <taxon>Papaveraceae</taxon>
        <taxon>Papaveroideae</taxon>
        <taxon>Papaver</taxon>
    </lineage>
</organism>
<dbReference type="AlphaFoldDB" id="A0A4Y7K1W1"/>
<dbReference type="Pfam" id="PF02201">
    <property type="entry name" value="SWIB"/>
    <property type="match status" value="1"/>
</dbReference>
<name>A0A4Y7K1W1_PAPSO</name>
<dbReference type="InterPro" id="IPR058668">
    <property type="entry name" value="NERD_dom"/>
</dbReference>
<dbReference type="Gramene" id="RZC66897">
    <property type="protein sequence ID" value="RZC66897"/>
    <property type="gene ID" value="C5167_010584"/>
</dbReference>
<evidence type="ECO:0000256" key="1">
    <source>
        <dbReference type="SAM" id="MobiDB-lite"/>
    </source>
</evidence>
<evidence type="ECO:0000313" key="5">
    <source>
        <dbReference type="EMBL" id="RZC66897.1"/>
    </source>
</evidence>
<evidence type="ECO:0008006" key="7">
    <source>
        <dbReference type="Google" id="ProtNLM"/>
    </source>
</evidence>
<dbReference type="PROSITE" id="PS51925">
    <property type="entry name" value="SWIB_MDM2"/>
    <property type="match status" value="1"/>
</dbReference>
<dbReference type="PROSITE" id="PS50829">
    <property type="entry name" value="GYF"/>
    <property type="match status" value="1"/>
</dbReference>
<evidence type="ECO:0000259" key="4">
    <source>
        <dbReference type="PROSITE" id="PS51925"/>
    </source>
</evidence>
<gene>
    <name evidence="5" type="ORF">C5167_010584</name>
</gene>
<feature type="region of interest" description="Disordered" evidence="1">
    <location>
        <begin position="114"/>
        <end position="152"/>
    </location>
</feature>
<dbReference type="Pfam" id="PF25980">
    <property type="entry name" value="NERD_plant"/>
    <property type="match status" value="1"/>
</dbReference>
<dbReference type="Pfam" id="PF03126">
    <property type="entry name" value="Plus-3"/>
    <property type="match status" value="1"/>
</dbReference>
<dbReference type="SUPFAM" id="SSF159042">
    <property type="entry name" value="Plus3-like"/>
    <property type="match status" value="1"/>
</dbReference>
<dbReference type="InterPro" id="IPR003169">
    <property type="entry name" value="GYF"/>
</dbReference>
<evidence type="ECO:0000259" key="3">
    <source>
        <dbReference type="PROSITE" id="PS51360"/>
    </source>
</evidence>
<dbReference type="OMA" id="HEDQTKH"/>
<dbReference type="PANTHER" id="PTHR46851">
    <property type="entry name" value="OS01G0884500 PROTEIN"/>
    <property type="match status" value="1"/>
</dbReference>
<feature type="compositionally biased region" description="Basic and acidic residues" evidence="1">
    <location>
        <begin position="352"/>
        <end position="376"/>
    </location>
</feature>
<dbReference type="Gene3D" id="1.10.245.10">
    <property type="entry name" value="SWIB/MDM2 domain"/>
    <property type="match status" value="1"/>
</dbReference>
<dbReference type="Pfam" id="PF02213">
    <property type="entry name" value="GYF"/>
    <property type="match status" value="1"/>
</dbReference>
<feature type="compositionally biased region" description="Polar residues" evidence="1">
    <location>
        <begin position="476"/>
        <end position="485"/>
    </location>
</feature>
<proteinExistence type="predicted"/>